<reference evidence="2" key="1">
    <citation type="journal article" date="2014" name="Int. J. Syst. Evol. Microbiol.">
        <title>Complete genome sequence of Corynebacterium casei LMG S-19264T (=DSM 44701T), isolated from a smear-ripened cheese.</title>
        <authorList>
            <consortium name="US DOE Joint Genome Institute (JGI-PGF)"/>
            <person name="Walter F."/>
            <person name="Albersmeier A."/>
            <person name="Kalinowski J."/>
            <person name="Ruckert C."/>
        </authorList>
    </citation>
    <scope>NUCLEOTIDE SEQUENCE</scope>
    <source>
        <strain evidence="2">JCM 3093</strain>
    </source>
</reference>
<organism evidence="2 3">
    <name type="scientific">Planomonospora parontospora</name>
    <dbReference type="NCBI Taxonomy" id="58119"/>
    <lineage>
        <taxon>Bacteria</taxon>
        <taxon>Bacillati</taxon>
        <taxon>Actinomycetota</taxon>
        <taxon>Actinomycetes</taxon>
        <taxon>Streptosporangiales</taxon>
        <taxon>Streptosporangiaceae</taxon>
        <taxon>Planomonospora</taxon>
    </lineage>
</organism>
<feature type="transmembrane region" description="Helical" evidence="1">
    <location>
        <begin position="53"/>
        <end position="73"/>
    </location>
</feature>
<proteinExistence type="predicted"/>
<accession>A0AA37BKY6</accession>
<reference evidence="2" key="2">
    <citation type="submission" date="2022-09" db="EMBL/GenBank/DDBJ databases">
        <authorList>
            <person name="Sun Q."/>
            <person name="Ohkuma M."/>
        </authorList>
    </citation>
    <scope>NUCLEOTIDE SEQUENCE</scope>
    <source>
        <strain evidence="2">JCM 3093</strain>
    </source>
</reference>
<name>A0AA37BKY6_9ACTN</name>
<feature type="transmembrane region" description="Helical" evidence="1">
    <location>
        <begin position="125"/>
        <end position="144"/>
    </location>
</feature>
<comment type="caution">
    <text evidence="2">The sequence shown here is derived from an EMBL/GenBank/DDBJ whole genome shotgun (WGS) entry which is preliminary data.</text>
</comment>
<evidence type="ECO:0000313" key="2">
    <source>
        <dbReference type="EMBL" id="GGK86595.1"/>
    </source>
</evidence>
<sequence length="184" mass="19480">MRPVTKIATGFVLAFGALRINGFDLLLDPVGWGLCASGASELRRTVDDPFSRAGLSAVTMVWTSLVIMATYFVDEDRPLTDSPVGHVMGIAGTVGALITVWLAADAVIRRIRLCGDVSRAGLLDVLRWAVAGLGALGVPTGYGYADPGVVLPIVWFAALVALIVVLYRAARLPCLSEEWEPAAV</sequence>
<dbReference type="EMBL" id="BMQD01000018">
    <property type="protein sequence ID" value="GGK86595.1"/>
    <property type="molecule type" value="Genomic_DNA"/>
</dbReference>
<dbReference type="RefSeq" id="WP_191897087.1">
    <property type="nucleotide sequence ID" value="NZ_BMQD01000018.1"/>
</dbReference>
<evidence type="ECO:0000256" key="1">
    <source>
        <dbReference type="SAM" id="Phobius"/>
    </source>
</evidence>
<keyword evidence="1" id="KW-0812">Transmembrane</keyword>
<protein>
    <submittedName>
        <fullName evidence="2">Uncharacterized protein</fullName>
    </submittedName>
</protein>
<dbReference type="AlphaFoldDB" id="A0AA37BKY6"/>
<feature type="transmembrane region" description="Helical" evidence="1">
    <location>
        <begin position="85"/>
        <end position="104"/>
    </location>
</feature>
<evidence type="ECO:0000313" key="3">
    <source>
        <dbReference type="Proteomes" id="UP000627984"/>
    </source>
</evidence>
<gene>
    <name evidence="2" type="ORF">GCM10010126_52320</name>
</gene>
<feature type="transmembrane region" description="Helical" evidence="1">
    <location>
        <begin position="150"/>
        <end position="170"/>
    </location>
</feature>
<dbReference type="Proteomes" id="UP000627984">
    <property type="component" value="Unassembled WGS sequence"/>
</dbReference>
<keyword evidence="1" id="KW-1133">Transmembrane helix</keyword>
<keyword evidence="1" id="KW-0472">Membrane</keyword>